<name>A0A429Z5G9_9ENTE</name>
<protein>
    <recommendedName>
        <fullName evidence="3">YolD-like family protein</fullName>
    </recommendedName>
</protein>
<proteinExistence type="predicted"/>
<keyword evidence="2" id="KW-1185">Reference proteome</keyword>
<reference evidence="1 2" key="1">
    <citation type="submission" date="2018-03" db="EMBL/GenBank/DDBJ databases">
        <authorList>
            <person name="Gulvik C.A."/>
        </authorList>
    </citation>
    <scope>NUCLEOTIDE SEQUENCE [LARGE SCALE GENOMIC DNA]</scope>
    <source>
        <strain evidence="1 2">JCM 31581</strain>
    </source>
</reference>
<evidence type="ECO:0000313" key="1">
    <source>
        <dbReference type="EMBL" id="RST88914.1"/>
    </source>
</evidence>
<evidence type="ECO:0000313" key="2">
    <source>
        <dbReference type="Proteomes" id="UP000277864"/>
    </source>
</evidence>
<dbReference type="AlphaFoldDB" id="A0A429Z5G9"/>
<comment type="caution">
    <text evidence="1">The sequence shown here is derived from an EMBL/GenBank/DDBJ whole genome shotgun (WGS) entry which is preliminary data.</text>
</comment>
<accession>A0A429Z5G9</accession>
<dbReference type="RefSeq" id="WP_125943591.1">
    <property type="nucleotide sequence ID" value="NZ_PXZH01000004.1"/>
</dbReference>
<sequence>MDSEKKKNSMKTFSQRLTDSSQKFLSSFFNDELKIQQEKQKILEQVRLAMSQNRFVVLQIQEEIDGTMSFETVSGKLRQNNFNQNMVLLTLDKTNEIKMIPMDHIKKISFIQTKDSKRILAE</sequence>
<dbReference type="EMBL" id="PXZH01000004">
    <property type="protein sequence ID" value="RST88914.1"/>
    <property type="molecule type" value="Genomic_DNA"/>
</dbReference>
<evidence type="ECO:0008006" key="3">
    <source>
        <dbReference type="Google" id="ProtNLM"/>
    </source>
</evidence>
<dbReference type="OrthoDB" id="2200237at2"/>
<gene>
    <name evidence="1" type="ORF">C7P63_07675</name>
</gene>
<organism evidence="1 2">
    <name type="scientific">Vagococcus humatus</name>
    <dbReference type="NCBI Taxonomy" id="1889241"/>
    <lineage>
        <taxon>Bacteria</taxon>
        <taxon>Bacillati</taxon>
        <taxon>Bacillota</taxon>
        <taxon>Bacilli</taxon>
        <taxon>Lactobacillales</taxon>
        <taxon>Enterococcaceae</taxon>
        <taxon>Vagococcus</taxon>
    </lineage>
</organism>
<dbReference type="Proteomes" id="UP000277864">
    <property type="component" value="Unassembled WGS sequence"/>
</dbReference>